<feature type="compositionally biased region" description="Polar residues" evidence="1">
    <location>
        <begin position="185"/>
        <end position="194"/>
    </location>
</feature>
<keyword evidence="3" id="KW-1185">Reference proteome</keyword>
<dbReference type="Proteomes" id="UP001491310">
    <property type="component" value="Unassembled WGS sequence"/>
</dbReference>
<proteinExistence type="predicted"/>
<sequence>MSNGGKNTILQMDVVMEERAESKVQTEAEVKGMGSAKLLDRKWSAHLGSMATLSTSTYATVLKAPQRCCATLFLPHDSHPAYIHYPDHDAASKALEALKGKPMALAGVKTMKLCYAPYTSMRSYSPTQDLTIRYALHAAQQRLKAQASNKLAKERAATASLPLDRPPFVAQSANKPPAAQKKSLAASTLDTRGT</sequence>
<organism evidence="2 3">
    <name type="scientific">Coccomyxa subellipsoidea</name>
    <dbReference type="NCBI Taxonomy" id="248742"/>
    <lineage>
        <taxon>Eukaryota</taxon>
        <taxon>Viridiplantae</taxon>
        <taxon>Chlorophyta</taxon>
        <taxon>core chlorophytes</taxon>
        <taxon>Trebouxiophyceae</taxon>
        <taxon>Trebouxiophyceae incertae sedis</taxon>
        <taxon>Coccomyxaceae</taxon>
        <taxon>Coccomyxa</taxon>
    </lineage>
</organism>
<dbReference type="InterPro" id="IPR035979">
    <property type="entry name" value="RBD_domain_sf"/>
</dbReference>
<comment type="caution">
    <text evidence="2">The sequence shown here is derived from an EMBL/GenBank/DDBJ whole genome shotgun (WGS) entry which is preliminary data.</text>
</comment>
<evidence type="ECO:0000313" key="2">
    <source>
        <dbReference type="EMBL" id="KAK9919063.1"/>
    </source>
</evidence>
<protein>
    <recommendedName>
        <fullName evidence="4">RRM domain-containing protein</fullName>
    </recommendedName>
</protein>
<dbReference type="SUPFAM" id="SSF54928">
    <property type="entry name" value="RNA-binding domain, RBD"/>
    <property type="match status" value="1"/>
</dbReference>
<dbReference type="EMBL" id="JALJOT010000001">
    <property type="protein sequence ID" value="KAK9919063.1"/>
    <property type="molecule type" value="Genomic_DNA"/>
</dbReference>
<accession>A0ABR2Z4E3</accession>
<gene>
    <name evidence="2" type="ORF">WJX75_009102</name>
</gene>
<feature type="region of interest" description="Disordered" evidence="1">
    <location>
        <begin position="157"/>
        <end position="194"/>
    </location>
</feature>
<evidence type="ECO:0000313" key="3">
    <source>
        <dbReference type="Proteomes" id="UP001491310"/>
    </source>
</evidence>
<name>A0ABR2Z4E3_9CHLO</name>
<reference evidence="2 3" key="1">
    <citation type="journal article" date="2024" name="Nat. Commun.">
        <title>Phylogenomics reveals the evolutionary origins of lichenization in chlorophyte algae.</title>
        <authorList>
            <person name="Puginier C."/>
            <person name="Libourel C."/>
            <person name="Otte J."/>
            <person name="Skaloud P."/>
            <person name="Haon M."/>
            <person name="Grisel S."/>
            <person name="Petersen M."/>
            <person name="Berrin J.G."/>
            <person name="Delaux P.M."/>
            <person name="Dal Grande F."/>
            <person name="Keller J."/>
        </authorList>
    </citation>
    <scope>NUCLEOTIDE SEQUENCE [LARGE SCALE GENOMIC DNA]</scope>
    <source>
        <strain evidence="2 3">SAG 216-7</strain>
    </source>
</reference>
<evidence type="ECO:0000256" key="1">
    <source>
        <dbReference type="SAM" id="MobiDB-lite"/>
    </source>
</evidence>
<evidence type="ECO:0008006" key="4">
    <source>
        <dbReference type="Google" id="ProtNLM"/>
    </source>
</evidence>